<feature type="non-terminal residue" evidence="1">
    <location>
        <position position="50"/>
    </location>
</feature>
<organism evidence="1 2">
    <name type="scientific">Araneus ventricosus</name>
    <name type="common">Orbweaver spider</name>
    <name type="synonym">Epeira ventricosa</name>
    <dbReference type="NCBI Taxonomy" id="182803"/>
    <lineage>
        <taxon>Eukaryota</taxon>
        <taxon>Metazoa</taxon>
        <taxon>Ecdysozoa</taxon>
        <taxon>Arthropoda</taxon>
        <taxon>Chelicerata</taxon>
        <taxon>Arachnida</taxon>
        <taxon>Araneae</taxon>
        <taxon>Araneomorphae</taxon>
        <taxon>Entelegynae</taxon>
        <taxon>Araneoidea</taxon>
        <taxon>Araneidae</taxon>
        <taxon>Araneus</taxon>
    </lineage>
</organism>
<comment type="caution">
    <text evidence="1">The sequence shown here is derived from an EMBL/GenBank/DDBJ whole genome shotgun (WGS) entry which is preliminary data.</text>
</comment>
<dbReference type="AlphaFoldDB" id="A0A4Y2UAP5"/>
<accession>A0A4Y2UAP5</accession>
<name>A0A4Y2UAP5_ARAVE</name>
<reference evidence="1 2" key="1">
    <citation type="journal article" date="2019" name="Sci. Rep.">
        <title>Orb-weaving spider Araneus ventricosus genome elucidates the spidroin gene catalogue.</title>
        <authorList>
            <person name="Kono N."/>
            <person name="Nakamura H."/>
            <person name="Ohtoshi R."/>
            <person name="Moran D.A.P."/>
            <person name="Shinohara A."/>
            <person name="Yoshida Y."/>
            <person name="Fujiwara M."/>
            <person name="Mori M."/>
            <person name="Tomita M."/>
            <person name="Arakawa K."/>
        </authorList>
    </citation>
    <scope>NUCLEOTIDE SEQUENCE [LARGE SCALE GENOMIC DNA]</scope>
</reference>
<evidence type="ECO:0000313" key="1">
    <source>
        <dbReference type="EMBL" id="GBO09154.1"/>
    </source>
</evidence>
<dbReference type="Proteomes" id="UP000499080">
    <property type="component" value="Unassembled WGS sequence"/>
</dbReference>
<dbReference type="EMBL" id="BGPR01034688">
    <property type="protein sequence ID" value="GBO09154.1"/>
    <property type="molecule type" value="Genomic_DNA"/>
</dbReference>
<proteinExistence type="predicted"/>
<gene>
    <name evidence="1" type="ORF">AVEN_172402_1</name>
</gene>
<keyword evidence="2" id="KW-1185">Reference proteome</keyword>
<evidence type="ECO:0000313" key="2">
    <source>
        <dbReference type="Proteomes" id="UP000499080"/>
    </source>
</evidence>
<protein>
    <submittedName>
        <fullName evidence="1">Uncharacterized protein</fullName>
    </submittedName>
</protein>
<sequence>MTRTTSELSVHSPNLQAAPLCGYLTLNIRRVPGPRIRRIFSVFRSPTRNP</sequence>